<organism evidence="1 2">
    <name type="scientific">Duganella radicis</name>
    <dbReference type="NCBI Taxonomy" id="551988"/>
    <lineage>
        <taxon>Bacteria</taxon>
        <taxon>Pseudomonadati</taxon>
        <taxon>Pseudomonadota</taxon>
        <taxon>Betaproteobacteria</taxon>
        <taxon>Burkholderiales</taxon>
        <taxon>Oxalobacteraceae</taxon>
        <taxon>Telluria group</taxon>
        <taxon>Duganella</taxon>
    </lineage>
</organism>
<protein>
    <submittedName>
        <fullName evidence="1">Uncharacterized protein</fullName>
    </submittedName>
</protein>
<dbReference type="EMBL" id="WNKY01000051">
    <property type="protein sequence ID" value="MTV41247.1"/>
    <property type="molecule type" value="Genomic_DNA"/>
</dbReference>
<reference evidence="1 2" key="1">
    <citation type="submission" date="2019-11" db="EMBL/GenBank/DDBJ databases">
        <title>Type strains purchased from KCTC, JCM and DSMZ.</title>
        <authorList>
            <person name="Lu H."/>
        </authorList>
    </citation>
    <scope>NUCLEOTIDE SEQUENCE [LARGE SCALE GENOMIC DNA]</scope>
    <source>
        <strain evidence="1 2">KCTC 22382</strain>
    </source>
</reference>
<comment type="caution">
    <text evidence="1">The sequence shown here is derived from an EMBL/GenBank/DDBJ whole genome shotgun (WGS) entry which is preliminary data.</text>
</comment>
<sequence length="99" mass="11237">MQVMSFYEQYLTGLRSALLLLEQALENRQPAHGVGEHFLRLRLLFEDATVSFDHVMRCMQAHAQTGGPQIEGELAARLDECRDKLVALRVRCTPSHQVS</sequence>
<dbReference type="AlphaFoldDB" id="A0A6L6PRI8"/>
<evidence type="ECO:0000313" key="1">
    <source>
        <dbReference type="EMBL" id="MTV41247.1"/>
    </source>
</evidence>
<gene>
    <name evidence="1" type="ORF">GM676_27155</name>
</gene>
<keyword evidence="2" id="KW-1185">Reference proteome</keyword>
<accession>A0A6L6PRI8</accession>
<proteinExistence type="predicted"/>
<evidence type="ECO:0000313" key="2">
    <source>
        <dbReference type="Proteomes" id="UP000475582"/>
    </source>
</evidence>
<dbReference type="RefSeq" id="WP_155467363.1">
    <property type="nucleotide sequence ID" value="NZ_WNKY01000051.1"/>
</dbReference>
<name>A0A6L6PRI8_9BURK</name>
<dbReference type="Proteomes" id="UP000475582">
    <property type="component" value="Unassembled WGS sequence"/>
</dbReference>